<dbReference type="EMBL" id="LCCN01000004">
    <property type="protein sequence ID" value="KKS32976.1"/>
    <property type="molecule type" value="Genomic_DNA"/>
</dbReference>
<dbReference type="Pfam" id="PF06831">
    <property type="entry name" value="H2TH"/>
    <property type="match status" value="1"/>
</dbReference>
<evidence type="ECO:0000256" key="8">
    <source>
        <dbReference type="ARBA" id="ARBA00022833"/>
    </source>
</evidence>
<keyword evidence="8" id="KW-0862">Zinc</keyword>
<keyword evidence="5" id="KW-0227">DNA damage</keyword>
<proteinExistence type="inferred from homology"/>
<dbReference type="AlphaFoldDB" id="A0A0G1AFS1"/>
<keyword evidence="4" id="KW-0479">Metal-binding</keyword>
<comment type="similarity">
    <text evidence="3">Belongs to the FPG family.</text>
</comment>
<keyword evidence="10" id="KW-0234">DNA repair</keyword>
<dbReference type="SUPFAM" id="SSF57716">
    <property type="entry name" value="Glucocorticoid receptor-like (DNA-binding domain)"/>
    <property type="match status" value="1"/>
</dbReference>
<organism evidence="18 19">
    <name type="scientific">Candidatus Amesbacteria bacterium GW2011_GWA2_42_12</name>
    <dbReference type="NCBI Taxonomy" id="1618356"/>
    <lineage>
        <taxon>Bacteria</taxon>
        <taxon>Candidatus Amesiibacteriota</taxon>
    </lineage>
</organism>
<dbReference type="GO" id="GO:0003684">
    <property type="term" value="F:damaged DNA binding"/>
    <property type="evidence" value="ECO:0007669"/>
    <property type="project" value="InterPro"/>
</dbReference>
<evidence type="ECO:0000256" key="11">
    <source>
        <dbReference type="ARBA" id="ARBA00023239"/>
    </source>
</evidence>
<evidence type="ECO:0000313" key="18">
    <source>
        <dbReference type="EMBL" id="KKS32976.1"/>
    </source>
</evidence>
<feature type="domain" description="Formamidopyrimidine-DNA glycosylase catalytic" evidence="17">
    <location>
        <begin position="2"/>
        <end position="126"/>
    </location>
</feature>
<dbReference type="PANTHER" id="PTHR22993">
    <property type="entry name" value="FORMAMIDOPYRIMIDINE-DNA GLYCOSYLASE"/>
    <property type="match status" value="1"/>
</dbReference>
<evidence type="ECO:0000256" key="14">
    <source>
        <dbReference type="ARBA" id="ARBA00044632"/>
    </source>
</evidence>
<dbReference type="Pfam" id="PF01149">
    <property type="entry name" value="Fapy_DNA_glyco"/>
    <property type="match status" value="1"/>
</dbReference>
<comment type="cofactor">
    <cofactor evidence="2">
        <name>Zn(2+)</name>
        <dbReference type="ChEBI" id="CHEBI:29105"/>
    </cofactor>
</comment>
<dbReference type="Gene3D" id="1.10.8.50">
    <property type="match status" value="1"/>
</dbReference>
<dbReference type="InterPro" id="IPR000214">
    <property type="entry name" value="Znf_DNA_glyclase/AP_lyase"/>
</dbReference>
<dbReference type="SUPFAM" id="SSF46946">
    <property type="entry name" value="S13-like H2TH domain"/>
    <property type="match status" value="1"/>
</dbReference>
<dbReference type="STRING" id="1618356.UU93_C0004G0023"/>
<keyword evidence="7" id="KW-0378">Hydrolase</keyword>
<dbReference type="GO" id="GO:0140078">
    <property type="term" value="F:class I DNA-(apurinic or apyrimidinic site) endonuclease activity"/>
    <property type="evidence" value="ECO:0007669"/>
    <property type="project" value="UniProtKB-EC"/>
</dbReference>
<sequence length="278" mass="31416">MPELPEIETVKLQLQKVLVGQKLLKSNFPEVTGKTVKEIKRLGKVLLINFDSSAGSELNLGFHFKMTGQLIYIPHPSPLLNSGEGKRIVGGHPTEDFWNTMPGKHTRLILEFNNGKLYFNDQRKFGWVMINPKFVDKLGPEALEITTDKFLKLLGKLKKPIKLAIMDQEIISGVGNIYANDALWESRINPRFPVNQLSVEQLTSLLEKLKLVLREGIKYGGATASDAKYIDLHGLGGHYQEHFRVYDREGQKCHRGDGVIEKFVLGGRGTYWCPRCQS</sequence>
<evidence type="ECO:0000256" key="1">
    <source>
        <dbReference type="ARBA" id="ARBA00001668"/>
    </source>
</evidence>
<dbReference type="PANTHER" id="PTHR22993:SF9">
    <property type="entry name" value="FORMAMIDOPYRIMIDINE-DNA GLYCOSYLASE"/>
    <property type="match status" value="1"/>
</dbReference>
<dbReference type="GO" id="GO:0008270">
    <property type="term" value="F:zinc ion binding"/>
    <property type="evidence" value="ECO:0007669"/>
    <property type="project" value="UniProtKB-KW"/>
</dbReference>
<evidence type="ECO:0000256" key="4">
    <source>
        <dbReference type="ARBA" id="ARBA00022723"/>
    </source>
</evidence>
<dbReference type="PROSITE" id="PS51066">
    <property type="entry name" value="ZF_FPG_2"/>
    <property type="match status" value="1"/>
</dbReference>
<evidence type="ECO:0000259" key="16">
    <source>
        <dbReference type="PROSITE" id="PS51066"/>
    </source>
</evidence>
<dbReference type="FunFam" id="1.10.8.50:FF:000003">
    <property type="entry name" value="Formamidopyrimidine-DNA glycosylase"/>
    <property type="match status" value="1"/>
</dbReference>
<dbReference type="SUPFAM" id="SSF81624">
    <property type="entry name" value="N-terminal domain of MutM-like DNA repair proteins"/>
    <property type="match status" value="1"/>
</dbReference>
<evidence type="ECO:0000313" key="19">
    <source>
        <dbReference type="Proteomes" id="UP000034160"/>
    </source>
</evidence>
<comment type="catalytic activity">
    <reaction evidence="14">
        <text>2'-deoxyribonucleotide-(2'-deoxyribose 5'-phosphate)-2'-deoxyribonucleotide-DNA = a 3'-end 2'-deoxyribonucleotide-(2,3-dehydro-2,3-deoxyribose 5'-phosphate)-DNA + a 5'-end 5'-phospho-2'-deoxyribonucleoside-DNA + H(+)</text>
        <dbReference type="Rhea" id="RHEA:66592"/>
        <dbReference type="Rhea" id="RHEA-COMP:13180"/>
        <dbReference type="Rhea" id="RHEA-COMP:16897"/>
        <dbReference type="Rhea" id="RHEA-COMP:17067"/>
        <dbReference type="ChEBI" id="CHEBI:15378"/>
        <dbReference type="ChEBI" id="CHEBI:136412"/>
        <dbReference type="ChEBI" id="CHEBI:157695"/>
        <dbReference type="ChEBI" id="CHEBI:167181"/>
        <dbReference type="EC" id="4.2.99.18"/>
    </reaction>
</comment>
<dbReference type="InterPro" id="IPR012319">
    <property type="entry name" value="FPG_cat"/>
</dbReference>
<reference evidence="18 19" key="1">
    <citation type="journal article" date="2015" name="Nature">
        <title>rRNA introns, odd ribosomes, and small enigmatic genomes across a large radiation of phyla.</title>
        <authorList>
            <person name="Brown C.T."/>
            <person name="Hug L.A."/>
            <person name="Thomas B.C."/>
            <person name="Sharon I."/>
            <person name="Castelle C.J."/>
            <person name="Singh A."/>
            <person name="Wilkins M.J."/>
            <person name="Williams K.H."/>
            <person name="Banfield J.F."/>
        </authorList>
    </citation>
    <scope>NUCLEOTIDE SEQUENCE [LARGE SCALE GENOMIC DNA]</scope>
</reference>
<dbReference type="Pfam" id="PF06827">
    <property type="entry name" value="zf-FPG_IleRS"/>
    <property type="match status" value="1"/>
</dbReference>
<evidence type="ECO:0000256" key="2">
    <source>
        <dbReference type="ARBA" id="ARBA00001947"/>
    </source>
</evidence>
<keyword evidence="12" id="KW-0511">Multifunctional enzyme</keyword>
<dbReference type="GO" id="GO:0006284">
    <property type="term" value="P:base-excision repair"/>
    <property type="evidence" value="ECO:0007669"/>
    <property type="project" value="InterPro"/>
</dbReference>
<comment type="catalytic activity">
    <reaction evidence="1">
        <text>Hydrolysis of DNA containing ring-opened 7-methylguanine residues, releasing 2,6-diamino-4-hydroxy-5-(N-methyl)formamidopyrimidine.</text>
        <dbReference type="EC" id="3.2.2.23"/>
    </reaction>
</comment>
<evidence type="ECO:0000256" key="3">
    <source>
        <dbReference type="ARBA" id="ARBA00009409"/>
    </source>
</evidence>
<evidence type="ECO:0000256" key="5">
    <source>
        <dbReference type="ARBA" id="ARBA00022763"/>
    </source>
</evidence>
<dbReference type="GO" id="GO:0034039">
    <property type="term" value="F:8-oxo-7,8-dihydroguanine DNA N-glycosylase activity"/>
    <property type="evidence" value="ECO:0007669"/>
    <property type="project" value="TreeGrafter"/>
</dbReference>
<feature type="domain" description="FPG-type" evidence="16">
    <location>
        <begin position="244"/>
        <end position="278"/>
    </location>
</feature>
<evidence type="ECO:0000256" key="7">
    <source>
        <dbReference type="ARBA" id="ARBA00022801"/>
    </source>
</evidence>
<dbReference type="CDD" id="cd08966">
    <property type="entry name" value="EcFpg-like_N"/>
    <property type="match status" value="1"/>
</dbReference>
<evidence type="ECO:0000256" key="12">
    <source>
        <dbReference type="ARBA" id="ARBA00023268"/>
    </source>
</evidence>
<dbReference type="InterPro" id="IPR010663">
    <property type="entry name" value="Znf_FPG/IleRS"/>
</dbReference>
<dbReference type="InterPro" id="IPR035937">
    <property type="entry name" value="FPG_N"/>
</dbReference>
<keyword evidence="13" id="KW-0326">Glycosidase</keyword>
<accession>A0A0G1AFS1</accession>
<protein>
    <submittedName>
        <fullName evidence="18">Formamidopyrimidine-DNA glycosylase</fullName>
    </submittedName>
</protein>
<dbReference type="Proteomes" id="UP000034160">
    <property type="component" value="Unassembled WGS sequence"/>
</dbReference>
<evidence type="ECO:0000256" key="15">
    <source>
        <dbReference type="PROSITE-ProRule" id="PRU00391"/>
    </source>
</evidence>
<evidence type="ECO:0000256" key="10">
    <source>
        <dbReference type="ARBA" id="ARBA00023204"/>
    </source>
</evidence>
<evidence type="ECO:0000256" key="6">
    <source>
        <dbReference type="ARBA" id="ARBA00022771"/>
    </source>
</evidence>
<name>A0A0G1AFS1_9BACT</name>
<keyword evidence="6 15" id="KW-0863">Zinc-finger</keyword>
<keyword evidence="9" id="KW-0238">DNA-binding</keyword>
<dbReference type="Gene3D" id="3.20.190.10">
    <property type="entry name" value="MutM-like, N-terminal"/>
    <property type="match status" value="1"/>
</dbReference>
<dbReference type="PROSITE" id="PS51068">
    <property type="entry name" value="FPG_CAT"/>
    <property type="match status" value="1"/>
</dbReference>
<evidence type="ECO:0000256" key="9">
    <source>
        <dbReference type="ARBA" id="ARBA00023125"/>
    </source>
</evidence>
<dbReference type="InterPro" id="IPR010979">
    <property type="entry name" value="Ribosomal_uS13-like_H2TH"/>
</dbReference>
<evidence type="ECO:0000259" key="17">
    <source>
        <dbReference type="PROSITE" id="PS51068"/>
    </source>
</evidence>
<comment type="caution">
    <text evidence="18">The sequence shown here is derived from an EMBL/GenBank/DDBJ whole genome shotgun (WGS) entry which is preliminary data.</text>
</comment>
<keyword evidence="11" id="KW-0456">Lyase</keyword>
<evidence type="ECO:0000256" key="13">
    <source>
        <dbReference type="ARBA" id="ARBA00023295"/>
    </source>
</evidence>
<dbReference type="InterPro" id="IPR015886">
    <property type="entry name" value="H2TH_FPG"/>
</dbReference>
<dbReference type="SMART" id="SM00898">
    <property type="entry name" value="Fapy_DNA_glyco"/>
    <property type="match status" value="1"/>
</dbReference>
<gene>
    <name evidence="18" type="ORF">UU93_C0004G0023</name>
</gene>
<dbReference type="SMART" id="SM01232">
    <property type="entry name" value="H2TH"/>
    <property type="match status" value="1"/>
</dbReference>